<dbReference type="EMBL" id="BAFK01000001">
    <property type="protein sequence ID" value="GAB57116.1"/>
    <property type="molecule type" value="Genomic_DNA"/>
</dbReference>
<gene>
    <name evidence="3" type="ORF">RNAN_0079</name>
</gene>
<dbReference type="AlphaFoldDB" id="I1DST8"/>
<feature type="transmembrane region" description="Helical" evidence="1">
    <location>
        <begin position="288"/>
        <end position="309"/>
    </location>
</feature>
<keyword evidence="4" id="KW-1185">Reference proteome</keyword>
<reference evidence="3 4" key="1">
    <citation type="journal article" date="2012" name="J. Bacteriol.">
        <title>Genome Sequence of the Protease-Producing Bacterium Rheinheimera nanhaiensis E407-8T, Isolated from Deep-Sea Sediment of the South China Sea.</title>
        <authorList>
            <person name="Zhang X.-Y."/>
            <person name="Zhang Y.-J."/>
            <person name="Qin Q.-L."/>
            <person name="Xie B.-B."/>
            <person name="Chen X.-L."/>
            <person name="Zhou B.-C."/>
            <person name="Zhang Y.-Z."/>
        </authorList>
    </citation>
    <scope>NUCLEOTIDE SEQUENCE [LARGE SCALE GENOMIC DNA]</scope>
    <source>
        <strain evidence="3 4">E407-8</strain>
    </source>
</reference>
<feature type="domain" description="DUF2157" evidence="2">
    <location>
        <begin position="12"/>
        <end position="149"/>
    </location>
</feature>
<dbReference type="STRING" id="562729.RNAN_0079"/>
<evidence type="ECO:0000259" key="2">
    <source>
        <dbReference type="Pfam" id="PF09925"/>
    </source>
</evidence>
<feature type="transmembrane region" description="Helical" evidence="1">
    <location>
        <begin position="172"/>
        <end position="192"/>
    </location>
</feature>
<feature type="transmembrane region" description="Helical" evidence="1">
    <location>
        <begin position="101"/>
        <end position="121"/>
    </location>
</feature>
<evidence type="ECO:0000256" key="1">
    <source>
        <dbReference type="SAM" id="Phobius"/>
    </source>
</evidence>
<dbReference type="RefSeq" id="WP_008217589.1">
    <property type="nucleotide sequence ID" value="NZ_BAFK01000001.1"/>
</dbReference>
<keyword evidence="1" id="KW-0472">Membrane</keyword>
<dbReference type="Proteomes" id="UP000004374">
    <property type="component" value="Unassembled WGS sequence"/>
</dbReference>
<proteinExistence type="predicted"/>
<accession>I1DST8</accession>
<comment type="caution">
    <text evidence="3">The sequence shown here is derived from an EMBL/GenBank/DDBJ whole genome shotgun (WGS) entry which is preliminary data.</text>
</comment>
<keyword evidence="1" id="KW-0812">Transmembrane</keyword>
<keyword evidence="1" id="KW-1133">Transmembrane helix</keyword>
<feature type="transmembrane region" description="Helical" evidence="1">
    <location>
        <begin position="75"/>
        <end position="94"/>
    </location>
</feature>
<dbReference type="InterPro" id="IPR018677">
    <property type="entry name" value="DUF2157"/>
</dbReference>
<feature type="transmembrane region" description="Helical" evidence="1">
    <location>
        <begin position="127"/>
        <end position="144"/>
    </location>
</feature>
<feature type="transmembrane region" description="Helical" evidence="1">
    <location>
        <begin position="151"/>
        <end position="166"/>
    </location>
</feature>
<dbReference type="Pfam" id="PF09925">
    <property type="entry name" value="DUF2157"/>
    <property type="match status" value="1"/>
</dbReference>
<organism evidence="3 4">
    <name type="scientific">Rheinheimera nanhaiensis E407-8</name>
    <dbReference type="NCBI Taxonomy" id="562729"/>
    <lineage>
        <taxon>Bacteria</taxon>
        <taxon>Pseudomonadati</taxon>
        <taxon>Pseudomonadota</taxon>
        <taxon>Gammaproteobacteria</taxon>
        <taxon>Chromatiales</taxon>
        <taxon>Chromatiaceae</taxon>
        <taxon>Rheinheimera</taxon>
    </lineage>
</organism>
<feature type="transmembrane region" description="Helical" evidence="1">
    <location>
        <begin position="213"/>
        <end position="231"/>
    </location>
</feature>
<feature type="transmembrane region" description="Helical" evidence="1">
    <location>
        <begin position="262"/>
        <end position="282"/>
    </location>
</feature>
<protein>
    <recommendedName>
        <fullName evidence="2">DUF2157 domain-containing protein</fullName>
    </recommendedName>
</protein>
<dbReference type="OrthoDB" id="327621at2"/>
<evidence type="ECO:0000313" key="3">
    <source>
        <dbReference type="EMBL" id="GAB57116.1"/>
    </source>
</evidence>
<feature type="transmembrane region" description="Helical" evidence="1">
    <location>
        <begin position="38"/>
        <end position="63"/>
    </location>
</feature>
<sequence length="320" mass="35113">MSSLPKADQLLQWAEQQQLNAMQLEQAQQPLHASVDDWLALANTLLLFVAGLLLFAAVVFFFAHNWPLMHHLSKLALAGSAVLITAVGAMLSTPDSAAQRAALFSCSLLTGALLALIGQTYQTGADIWQLFAAWALLITPLVLLSKSRASYLLWFLLIETSLWRYLDTSAHFWLSGSTNQLLLLTLGNLLLLTFAEFALPRLGLTKPAALRRLCALALLIPLTLGALFGVWEKPYQPNLLCYLLLMVLLSIRYWRLKADIPVFGLLLFSAIAFSTALLAKGLDGADDFFIVNLLALYVIGCSAGAAIWLKRLLQEHSHVG</sequence>
<name>I1DST8_9GAMM</name>
<evidence type="ECO:0000313" key="4">
    <source>
        <dbReference type="Proteomes" id="UP000004374"/>
    </source>
</evidence>
<feature type="transmembrane region" description="Helical" evidence="1">
    <location>
        <begin position="237"/>
        <end position="255"/>
    </location>
</feature>